<organism evidence="2 3">
    <name type="scientific">Acropora cervicornis</name>
    <name type="common">Staghorn coral</name>
    <dbReference type="NCBI Taxonomy" id="6130"/>
    <lineage>
        <taxon>Eukaryota</taxon>
        <taxon>Metazoa</taxon>
        <taxon>Cnidaria</taxon>
        <taxon>Anthozoa</taxon>
        <taxon>Hexacorallia</taxon>
        <taxon>Scleractinia</taxon>
        <taxon>Astrocoeniina</taxon>
        <taxon>Acroporidae</taxon>
        <taxon>Acropora</taxon>
    </lineage>
</organism>
<sequence length="155" mass="17317">MGRHQFTSIFGQPVNTSRPTTGMTRPRQQPLNQAIDESEDDEDFVCSMWKKLKQENDQLKRNLEEVLQNKVSEPPRPGKVHPLNARRFQMVDLIPGSRVFVYANTIKQASKRASGTGCAACLLNAFYTNEELKGKNLTGANGKSAIDPDILNSII</sequence>
<gene>
    <name evidence="2" type="ORF">P5673_027811</name>
</gene>
<evidence type="ECO:0000313" key="2">
    <source>
        <dbReference type="EMBL" id="KAK2551409.1"/>
    </source>
</evidence>
<dbReference type="Proteomes" id="UP001249851">
    <property type="component" value="Unassembled WGS sequence"/>
</dbReference>
<comment type="caution">
    <text evidence="2">The sequence shown here is derived from an EMBL/GenBank/DDBJ whole genome shotgun (WGS) entry which is preliminary data.</text>
</comment>
<name>A0AAD9PYV5_ACRCE</name>
<reference evidence="2" key="2">
    <citation type="journal article" date="2023" name="Science">
        <title>Genomic signatures of disease resistance in endangered staghorn corals.</title>
        <authorList>
            <person name="Vollmer S.V."/>
            <person name="Selwyn J.D."/>
            <person name="Despard B.A."/>
            <person name="Roesel C.L."/>
        </authorList>
    </citation>
    <scope>NUCLEOTIDE SEQUENCE</scope>
    <source>
        <strain evidence="2">K2</strain>
    </source>
</reference>
<dbReference type="AlphaFoldDB" id="A0AAD9PYV5"/>
<proteinExistence type="predicted"/>
<dbReference type="EMBL" id="JARQWQ010000098">
    <property type="protein sequence ID" value="KAK2551409.1"/>
    <property type="molecule type" value="Genomic_DNA"/>
</dbReference>
<protein>
    <recommendedName>
        <fullName evidence="4">BEN domain-containing protein</fullName>
    </recommendedName>
</protein>
<feature type="non-terminal residue" evidence="2">
    <location>
        <position position="1"/>
    </location>
</feature>
<evidence type="ECO:0008006" key="4">
    <source>
        <dbReference type="Google" id="ProtNLM"/>
    </source>
</evidence>
<keyword evidence="3" id="KW-1185">Reference proteome</keyword>
<evidence type="ECO:0000313" key="3">
    <source>
        <dbReference type="Proteomes" id="UP001249851"/>
    </source>
</evidence>
<reference evidence="2" key="1">
    <citation type="journal article" date="2023" name="G3 (Bethesda)">
        <title>Whole genome assembly and annotation of the endangered Caribbean coral Acropora cervicornis.</title>
        <authorList>
            <person name="Selwyn J.D."/>
            <person name="Vollmer S.V."/>
        </authorList>
    </citation>
    <scope>NUCLEOTIDE SEQUENCE</scope>
    <source>
        <strain evidence="2">K2</strain>
    </source>
</reference>
<feature type="region of interest" description="Disordered" evidence="1">
    <location>
        <begin position="1"/>
        <end position="39"/>
    </location>
</feature>
<accession>A0AAD9PYV5</accession>
<feature type="compositionally biased region" description="Polar residues" evidence="1">
    <location>
        <begin position="1"/>
        <end position="32"/>
    </location>
</feature>
<evidence type="ECO:0000256" key="1">
    <source>
        <dbReference type="SAM" id="MobiDB-lite"/>
    </source>
</evidence>